<gene>
    <name evidence="2" type="ORF">EW093_08455</name>
</gene>
<evidence type="ECO:0000313" key="2">
    <source>
        <dbReference type="EMBL" id="QEN04737.1"/>
    </source>
</evidence>
<accession>A0A5C1QB64</accession>
<keyword evidence="3" id="KW-1185">Reference proteome</keyword>
<name>A0A5C1QB64_9SPIO</name>
<organism evidence="2 3">
    <name type="scientific">Thiospirochaeta perfilievii</name>
    <dbReference type="NCBI Taxonomy" id="252967"/>
    <lineage>
        <taxon>Bacteria</taxon>
        <taxon>Pseudomonadati</taxon>
        <taxon>Spirochaetota</taxon>
        <taxon>Spirochaetia</taxon>
        <taxon>Spirochaetales</taxon>
        <taxon>Spirochaetaceae</taxon>
        <taxon>Thiospirochaeta</taxon>
    </lineage>
</organism>
<feature type="transmembrane region" description="Helical" evidence="1">
    <location>
        <begin position="28"/>
        <end position="48"/>
    </location>
</feature>
<protein>
    <recommendedName>
        <fullName evidence="4">DUF1097 domain-containing protein</fullName>
    </recommendedName>
</protein>
<dbReference type="KEGG" id="sper:EW093_08455"/>
<dbReference type="EMBL" id="CP035807">
    <property type="protein sequence ID" value="QEN04737.1"/>
    <property type="molecule type" value="Genomic_DNA"/>
</dbReference>
<reference evidence="2 3" key="2">
    <citation type="submission" date="2019-09" db="EMBL/GenBank/DDBJ databases">
        <title>Complete Genome Sequence and Methylome Analysis of free living Spirochaetas.</title>
        <authorList>
            <person name="Leshcheva N."/>
            <person name="Mikheeva N."/>
        </authorList>
    </citation>
    <scope>NUCLEOTIDE SEQUENCE [LARGE SCALE GENOMIC DNA]</scope>
    <source>
        <strain evidence="2 3">P</strain>
    </source>
</reference>
<sequence>MKILITIFIGLFAGVLDLIPLFFVNAPLFNMLSIVAFWLVATYIISITKVVKNSILNGLIISVLLMLPMALAVSATNPKDFIPMLSMAIILGPFVGYSLGRVNSKKGSVRI</sequence>
<proteinExistence type="predicted"/>
<evidence type="ECO:0008006" key="4">
    <source>
        <dbReference type="Google" id="ProtNLM"/>
    </source>
</evidence>
<evidence type="ECO:0000256" key="1">
    <source>
        <dbReference type="SAM" id="Phobius"/>
    </source>
</evidence>
<keyword evidence="1" id="KW-0812">Transmembrane</keyword>
<keyword evidence="1" id="KW-1133">Transmembrane helix</keyword>
<dbReference type="Proteomes" id="UP000323824">
    <property type="component" value="Chromosome"/>
</dbReference>
<feature type="transmembrane region" description="Helical" evidence="1">
    <location>
        <begin position="55"/>
        <end position="75"/>
    </location>
</feature>
<reference evidence="2 3" key="1">
    <citation type="submission" date="2019-02" db="EMBL/GenBank/DDBJ databases">
        <authorList>
            <person name="Fomenkov A."/>
            <person name="Dubinina G."/>
            <person name="Grabovich M."/>
            <person name="Vincze T."/>
            <person name="Roberts R.J."/>
        </authorList>
    </citation>
    <scope>NUCLEOTIDE SEQUENCE [LARGE SCALE GENOMIC DNA]</scope>
    <source>
        <strain evidence="2 3">P</strain>
    </source>
</reference>
<dbReference type="AlphaFoldDB" id="A0A5C1QB64"/>
<keyword evidence="1" id="KW-0472">Membrane</keyword>
<dbReference type="RefSeq" id="WP_149567980.1">
    <property type="nucleotide sequence ID" value="NZ_CP035807.1"/>
</dbReference>
<evidence type="ECO:0000313" key="3">
    <source>
        <dbReference type="Proteomes" id="UP000323824"/>
    </source>
</evidence>
<feature type="transmembrane region" description="Helical" evidence="1">
    <location>
        <begin position="81"/>
        <end position="100"/>
    </location>
</feature>